<evidence type="ECO:0000259" key="4">
    <source>
        <dbReference type="Pfam" id="PF04095"/>
    </source>
</evidence>
<evidence type="ECO:0000256" key="2">
    <source>
        <dbReference type="ARBA" id="ARBA00010897"/>
    </source>
</evidence>
<proteinExistence type="inferred from homology"/>
<gene>
    <name evidence="5" type="ORF">VAS14_02928</name>
</gene>
<dbReference type="Proteomes" id="UP000001603">
    <property type="component" value="Unassembled WGS sequence"/>
</dbReference>
<dbReference type="AlphaFoldDB" id="Q1ZQX6"/>
<dbReference type="InterPro" id="IPR036068">
    <property type="entry name" value="Nicotinate_pribotase-like_C"/>
</dbReference>
<keyword evidence="5" id="KW-0808">Transferase</keyword>
<evidence type="ECO:0000313" key="6">
    <source>
        <dbReference type="Proteomes" id="UP000001603"/>
    </source>
</evidence>
<comment type="caution">
    <text evidence="5">The sequence shown here is derived from an EMBL/GenBank/DDBJ whole genome shotgun (WGS) entry which is preliminary data.</text>
</comment>
<keyword evidence="5" id="KW-0328">Glycosyltransferase</keyword>
<protein>
    <submittedName>
        <fullName evidence="5">Nicotinate phosphoribosyltransferase</fullName>
        <ecNumber evidence="5">6.3.4.21</ecNumber>
    </submittedName>
</protein>
<keyword evidence="5" id="KW-0436">Ligase</keyword>
<feature type="domain" description="Nicotinate/nicotinamide phosphoribosyltransferase" evidence="4">
    <location>
        <begin position="1"/>
        <end position="42"/>
    </location>
</feature>
<organism evidence="5 6">
    <name type="scientific">Photobacterium angustum (strain S14 / CCUG 15956)</name>
    <name type="common">Vibrio sp. (strain S14 / CCUG 15956)</name>
    <dbReference type="NCBI Taxonomy" id="314292"/>
    <lineage>
        <taxon>Bacteria</taxon>
        <taxon>Pseudomonadati</taxon>
        <taxon>Pseudomonadota</taxon>
        <taxon>Gammaproteobacteria</taxon>
        <taxon>Vibrionales</taxon>
        <taxon>Vibrionaceae</taxon>
        <taxon>Photobacterium</taxon>
    </lineage>
</organism>
<comment type="similarity">
    <text evidence="2">Belongs to the NAPRTase family.</text>
</comment>
<keyword evidence="3" id="KW-0662">Pyridine nucleotide biosynthesis</keyword>
<dbReference type="EC" id="6.3.4.21" evidence="5"/>
<reference evidence="5 6" key="1">
    <citation type="journal article" date="2009" name="Proc. Natl. Acad. Sci. U.S.A.">
        <title>The genomic basis of trophic strategy in marine bacteria.</title>
        <authorList>
            <person name="Lauro F.M."/>
            <person name="McDougald D."/>
            <person name="Thomas T."/>
            <person name="Williams T.J."/>
            <person name="Egan S."/>
            <person name="Rice S."/>
            <person name="DeMaere M.Z."/>
            <person name="Ting L."/>
            <person name="Ertan H."/>
            <person name="Johnson J."/>
            <person name="Ferriera S."/>
            <person name="Lapidus A."/>
            <person name="Anderson I."/>
            <person name="Kyrpides N."/>
            <person name="Munk A.C."/>
            <person name="Detter C."/>
            <person name="Han C.S."/>
            <person name="Brown M.V."/>
            <person name="Robb F.T."/>
            <person name="Kjelleberg S."/>
            <person name="Cavicchioli R."/>
        </authorList>
    </citation>
    <scope>NUCLEOTIDE SEQUENCE [LARGE SCALE GENOMIC DNA]</scope>
    <source>
        <strain evidence="5 6">S14</strain>
    </source>
</reference>
<dbReference type="Gene3D" id="3.20.140.10">
    <property type="entry name" value="nicotinate phosphoribosyltransferase"/>
    <property type="match status" value="1"/>
</dbReference>
<evidence type="ECO:0000256" key="3">
    <source>
        <dbReference type="ARBA" id="ARBA00022642"/>
    </source>
</evidence>
<dbReference type="eggNOG" id="COG1488">
    <property type="taxonomic scope" value="Bacteria"/>
</dbReference>
<dbReference type="HOGENOM" id="CLU_3203266_0_0_6"/>
<dbReference type="Pfam" id="PF04095">
    <property type="entry name" value="NAPRTase"/>
    <property type="match status" value="1"/>
</dbReference>
<evidence type="ECO:0000313" key="5">
    <source>
        <dbReference type="EMBL" id="EAS64635.1"/>
    </source>
</evidence>
<name>Q1ZQX6_PHOAS</name>
<sequence length="45" mass="5096">MNVVLKLTECEGRPVAKISDEPGKSICRDEDYLDQLRNAFNLANE</sequence>
<dbReference type="SUPFAM" id="SSF51690">
    <property type="entry name" value="Nicotinate/Quinolinate PRTase C-terminal domain-like"/>
    <property type="match status" value="1"/>
</dbReference>
<dbReference type="InterPro" id="IPR041525">
    <property type="entry name" value="N/Namide_PRibTrfase"/>
</dbReference>
<accession>Q1ZQX6</accession>
<dbReference type="EMBL" id="AAOJ01000002">
    <property type="protein sequence ID" value="EAS64635.1"/>
    <property type="molecule type" value="Genomic_DNA"/>
</dbReference>
<dbReference type="GO" id="GO:0004516">
    <property type="term" value="F:nicotinate phosphoribosyltransferase activity"/>
    <property type="evidence" value="ECO:0007669"/>
    <property type="project" value="UniProtKB-EC"/>
</dbReference>
<evidence type="ECO:0000256" key="1">
    <source>
        <dbReference type="ARBA" id="ARBA00004790"/>
    </source>
</evidence>
<comment type="pathway">
    <text evidence="1">Cofactor biosynthesis; NAD(+) biosynthesis.</text>
</comment>
<dbReference type="GO" id="GO:0009435">
    <property type="term" value="P:NAD+ biosynthetic process"/>
    <property type="evidence" value="ECO:0007669"/>
    <property type="project" value="InterPro"/>
</dbReference>
<dbReference type="GO" id="GO:0016757">
    <property type="term" value="F:glycosyltransferase activity"/>
    <property type="evidence" value="ECO:0007669"/>
    <property type="project" value="UniProtKB-KW"/>
</dbReference>